<dbReference type="PANTHER" id="PTHR35046">
    <property type="entry name" value="ZINC KNUCKLE (CCHC-TYPE) FAMILY PROTEIN"/>
    <property type="match status" value="1"/>
</dbReference>
<organism evidence="2 3">
    <name type="scientific">Tanacetum coccineum</name>
    <dbReference type="NCBI Taxonomy" id="301880"/>
    <lineage>
        <taxon>Eukaryota</taxon>
        <taxon>Viridiplantae</taxon>
        <taxon>Streptophyta</taxon>
        <taxon>Embryophyta</taxon>
        <taxon>Tracheophyta</taxon>
        <taxon>Spermatophyta</taxon>
        <taxon>Magnoliopsida</taxon>
        <taxon>eudicotyledons</taxon>
        <taxon>Gunneridae</taxon>
        <taxon>Pentapetalae</taxon>
        <taxon>asterids</taxon>
        <taxon>campanulids</taxon>
        <taxon>Asterales</taxon>
        <taxon>Asteraceae</taxon>
        <taxon>Asteroideae</taxon>
        <taxon>Anthemideae</taxon>
        <taxon>Anthemidinae</taxon>
        <taxon>Tanacetum</taxon>
    </lineage>
</organism>
<dbReference type="Pfam" id="PF24626">
    <property type="entry name" value="SH3_Tf2-1"/>
    <property type="match status" value="1"/>
</dbReference>
<dbReference type="PANTHER" id="PTHR35046:SF18">
    <property type="entry name" value="RNA-DIRECTED DNA POLYMERASE"/>
    <property type="match status" value="1"/>
</dbReference>
<comment type="caution">
    <text evidence="2">The sequence shown here is derived from an EMBL/GenBank/DDBJ whole genome shotgun (WGS) entry which is preliminary data.</text>
</comment>
<accession>A0ABQ5E8J2</accession>
<evidence type="ECO:0000313" key="3">
    <source>
        <dbReference type="Proteomes" id="UP001151760"/>
    </source>
</evidence>
<gene>
    <name evidence="2" type="ORF">Tco_0955934</name>
</gene>
<keyword evidence="3" id="KW-1185">Reference proteome</keyword>
<reference evidence="2" key="2">
    <citation type="submission" date="2022-01" db="EMBL/GenBank/DDBJ databases">
        <authorList>
            <person name="Yamashiro T."/>
            <person name="Shiraishi A."/>
            <person name="Satake H."/>
            <person name="Nakayama K."/>
        </authorList>
    </citation>
    <scope>NUCLEOTIDE SEQUENCE</scope>
</reference>
<proteinExistence type="predicted"/>
<dbReference type="EMBL" id="BQNB010016049">
    <property type="protein sequence ID" value="GJT47219.1"/>
    <property type="molecule type" value="Genomic_DNA"/>
</dbReference>
<feature type="domain" description="Tf2-1-like SH3-like" evidence="1">
    <location>
        <begin position="16"/>
        <end position="58"/>
    </location>
</feature>
<name>A0ABQ5E8J2_9ASTR</name>
<evidence type="ECO:0000313" key="2">
    <source>
        <dbReference type="EMBL" id="GJT47219.1"/>
    </source>
</evidence>
<reference evidence="2" key="1">
    <citation type="journal article" date="2022" name="Int. J. Mol. Sci.">
        <title>Draft Genome of Tanacetum Coccineum: Genomic Comparison of Closely Related Tanacetum-Family Plants.</title>
        <authorList>
            <person name="Yamashiro T."/>
            <person name="Shiraishi A."/>
            <person name="Nakayama K."/>
            <person name="Satake H."/>
        </authorList>
    </citation>
    <scope>NUCLEOTIDE SEQUENCE</scope>
</reference>
<protein>
    <recommendedName>
        <fullName evidence="1">Tf2-1-like SH3-like domain-containing protein</fullName>
    </recommendedName>
</protein>
<evidence type="ECO:0000259" key="1">
    <source>
        <dbReference type="Pfam" id="PF24626"/>
    </source>
</evidence>
<dbReference type="InterPro" id="IPR056924">
    <property type="entry name" value="SH3_Tf2-1"/>
</dbReference>
<dbReference type="Proteomes" id="UP001151760">
    <property type="component" value="Unassembled WGS sequence"/>
</dbReference>
<sequence>MPDADQKRQQVDFEVGDFVWAVLTKDCFPVGEYNKLSAKKIGPLEIVEKSNSNAYRLNNTKPYRWGNGYKPSVKNTCLFVYRAQESLKKRPLNQVA</sequence>